<dbReference type="Pfam" id="PF13482">
    <property type="entry name" value="RNase_H_2"/>
    <property type="match status" value="1"/>
</dbReference>
<dbReference type="OrthoDB" id="9790530at2"/>
<dbReference type="RefSeq" id="WP_053603132.1">
    <property type="nucleotide sequence ID" value="NZ_CP012600.1"/>
</dbReference>
<evidence type="ECO:0000259" key="2">
    <source>
        <dbReference type="Pfam" id="PF13482"/>
    </source>
</evidence>
<keyword evidence="4" id="KW-1185">Reference proteome</keyword>
<dbReference type="EMBL" id="CP012600">
    <property type="protein sequence ID" value="ALC81375.1"/>
    <property type="molecule type" value="Genomic_DNA"/>
</dbReference>
<gene>
    <name evidence="3" type="ORF">AM592_07030</name>
</gene>
<dbReference type="InterPro" id="IPR038720">
    <property type="entry name" value="YprB_RNase_H-like_dom"/>
</dbReference>
<name>A0A0M4FWP5_9BACI</name>
<dbReference type="PANTHER" id="PTHR38462">
    <property type="entry name" value="EXONUCLEASE-LIKE PROTEIN"/>
    <property type="match status" value="1"/>
</dbReference>
<dbReference type="PATRIC" id="fig|1441095.3.peg.1552"/>
<evidence type="ECO:0000313" key="3">
    <source>
        <dbReference type="EMBL" id="ALC81375.1"/>
    </source>
</evidence>
<protein>
    <recommendedName>
        <fullName evidence="2">YprB ribonuclease H-like domain-containing protein</fullName>
    </recommendedName>
</protein>
<proteinExistence type="predicted"/>
<feature type="domain" description="YprB ribonuclease H-like" evidence="2">
    <location>
        <begin position="102"/>
        <end position="269"/>
    </location>
</feature>
<reference evidence="4" key="1">
    <citation type="submission" date="2015-08" db="EMBL/GenBank/DDBJ databases">
        <title>Genome sequencing project for genomic taxonomy and phylogenomics of Bacillus-like bacteria.</title>
        <authorList>
            <person name="Liu B."/>
            <person name="Wang J."/>
            <person name="Zhu Y."/>
            <person name="Liu G."/>
            <person name="Chen Q."/>
            <person name="Chen Z."/>
            <person name="Lan J."/>
            <person name="Che J."/>
            <person name="Ge C."/>
            <person name="Shi H."/>
            <person name="Pan Z."/>
            <person name="Liu X."/>
        </authorList>
    </citation>
    <scope>NUCLEOTIDE SEQUENCE [LARGE SCALE GENOMIC DNA]</scope>
    <source>
        <strain evidence="4">FJAT-4402</strain>
    </source>
</reference>
<feature type="region of interest" description="Disordered" evidence="1">
    <location>
        <begin position="1"/>
        <end position="32"/>
    </location>
</feature>
<dbReference type="InterPro" id="IPR012337">
    <property type="entry name" value="RNaseH-like_sf"/>
</dbReference>
<evidence type="ECO:0000313" key="4">
    <source>
        <dbReference type="Proteomes" id="UP000067625"/>
    </source>
</evidence>
<dbReference type="PANTHER" id="PTHR38462:SF1">
    <property type="entry name" value="YPRB RIBONUCLEASE H-LIKE DOMAIN-CONTAINING PROTEIN"/>
    <property type="match status" value="1"/>
</dbReference>
<evidence type="ECO:0000256" key="1">
    <source>
        <dbReference type="SAM" id="MobiDB-lite"/>
    </source>
</evidence>
<dbReference type="Proteomes" id="UP000067625">
    <property type="component" value="Chromosome"/>
</dbReference>
<reference evidence="3 4" key="2">
    <citation type="journal article" date="2016" name="Int. J. Syst. Evol. Microbiol.">
        <title>Bacillus gobiensis sp. nov., isolated from a soil sample.</title>
        <authorList>
            <person name="Liu B."/>
            <person name="Liu G.H."/>
            <person name="Cetin S."/>
            <person name="Schumann P."/>
            <person name="Pan Z.Z."/>
            <person name="Chen Q.Q."/>
        </authorList>
    </citation>
    <scope>NUCLEOTIDE SEQUENCE [LARGE SCALE GENOMIC DNA]</scope>
    <source>
        <strain evidence="3 4">FJAT-4402</strain>
    </source>
</reference>
<accession>A0A0M4FWP5</accession>
<organism evidence="3 4">
    <name type="scientific">Bacillus gobiensis</name>
    <dbReference type="NCBI Taxonomy" id="1441095"/>
    <lineage>
        <taxon>Bacteria</taxon>
        <taxon>Bacillati</taxon>
        <taxon>Bacillota</taxon>
        <taxon>Bacilli</taxon>
        <taxon>Bacillales</taxon>
        <taxon>Bacillaceae</taxon>
        <taxon>Bacillus</taxon>
    </lineage>
</organism>
<dbReference type="AlphaFoldDB" id="A0A0M4FWP5"/>
<sequence>MSSMKGKLNRMKKHLRSEPEKTDSKQTSSAVEPNIDSWERLGAAPCFFEDDYCFVREVTYPLSAMHGKYSLAELQQVVEMWNQTNIEHSLSSKGYQANQLFFFDTETTGLSGVGHSIFLLGHARVYDDKVVVRQQILPGPGHEVAFYHSFLSEVDIKSLVTYNGKAFDWPHVKTRHTLLRNKLPALPSYGHFDLLHGARRLWKHKLDRVSLSNVEQDELEVTRDEDTPGFLAPMLYFSYLKSKDPEILKGVLKHNEEDLLSLITLYIHISKKILNPIRTDEPLETYEMARWMIAHNQTDEAIRQLKNLRHVTFDKTEHANLDLSFLYKKKGYYSEASEIWLSLLAATNLKVRHDAGIELAKYKEHQEKEYESALEITTALLHDYEEAKDLKNEKRIESLKRRQKRLLRKLS</sequence>
<dbReference type="STRING" id="1441095.AM592_07030"/>
<dbReference type="SUPFAM" id="SSF53098">
    <property type="entry name" value="Ribonuclease H-like"/>
    <property type="match status" value="1"/>
</dbReference>